<feature type="region of interest" description="Disordered" evidence="2">
    <location>
        <begin position="745"/>
        <end position="805"/>
    </location>
</feature>
<feature type="compositionally biased region" description="Polar residues" evidence="2">
    <location>
        <begin position="176"/>
        <end position="192"/>
    </location>
</feature>
<evidence type="ECO:0000256" key="1">
    <source>
        <dbReference type="SAM" id="Coils"/>
    </source>
</evidence>
<feature type="compositionally biased region" description="Low complexity" evidence="2">
    <location>
        <begin position="88"/>
        <end position="104"/>
    </location>
</feature>
<protein>
    <submittedName>
        <fullName evidence="4">SAC3/GANP/Nin1/mts3/eIF-3 p25 family domain-containing protein</fullName>
    </submittedName>
</protein>
<feature type="region of interest" description="Disordered" evidence="2">
    <location>
        <begin position="831"/>
        <end position="853"/>
    </location>
</feature>
<keyword evidence="1" id="KW-0175">Coiled coil</keyword>
<accession>A0ABR3CZ29</accession>
<feature type="compositionally biased region" description="Polar residues" evidence="2">
    <location>
        <begin position="77"/>
        <end position="87"/>
    </location>
</feature>
<evidence type="ECO:0000313" key="4">
    <source>
        <dbReference type="EMBL" id="KAL0465705.1"/>
    </source>
</evidence>
<evidence type="ECO:0000313" key="5">
    <source>
        <dbReference type="Proteomes" id="UP001451303"/>
    </source>
</evidence>
<keyword evidence="5" id="KW-1185">Reference proteome</keyword>
<dbReference type="Proteomes" id="UP001451303">
    <property type="component" value="Unassembled WGS sequence"/>
</dbReference>
<dbReference type="EMBL" id="JAVLET010000015">
    <property type="protein sequence ID" value="KAL0465705.1"/>
    <property type="molecule type" value="Genomic_DNA"/>
</dbReference>
<sequence>MAAANNPFGAPSAPAVNPFAKPIQAAQPTQTASVFGSSSAPNQNPFGNPFFGQAQSSAPSASPSPFAQNPFAKPVGPTNSAGGNKSSFFGAQTTTQQATGFGAANANPQKGPQGFDGGKPSGPSNGFGNSQASQMFGKGKATRQQPPQSDGRDAGAALMNKFQRGQRKNNERPAKTQPNATRAVGPNSTSGAPTREPTERTRELSEFAYSYHNRINDQLKKDNLKPPQWPTTELGNPNKRDDVENLKQSFKKYRTRVYDALRKVELIDDPEKRRKLEDALPFKGICEDMCPEFEQISRIAEFDVKNEEKETQPGGLTAWPEPSKMVKKFGRSAAGQDAPLPMDVRSIDALRRTTDYLFNDLLQSENNLPSMHNYLWDRTRAVRKDFTFHSQKSAEEMKDMVYCFETITRFHATALHLLSRKGFANEDFEQKQEIEQLGRTILSLMEAYDVCKEKHVLCENEAEFRAYYLLLNAHDPSIAQRIRTWGKEYWFDSEEIQTALSLIQVMEDLRESKGPIKPRRMTTMSDTAFTNFFAIVEDPRVSYTMACVAEVHFTFVRQCILKNLVKAYARQRDAPRTITASDLNKMLRFDTDEEAVAFAEEHNFEFSTWAPPGKPAVSEPYLMLNSKRKYVPSPRVPQSYSGLIVERKRAGQSLPYVIYNTIYEDIADNTSAKRESDANGGGLFVNPQQTLPAFPTSQVNKLQNVTTSTPFTSMSGAVPPITKTPENIPMFQTAVKDFGALSHPFAGSVTTNPPQATGATTSSPFPRPSPAQQPQQVANPFSMFGQPSAVPPATQTQSPAPAPKLTSVFGQVSQTPQPTFNFQQSQTAILAPGSSAPTAPTADTDASKPITSNPLGPVTSVLYSGSAPANSFASLSNQNQNTAPTQSSETTQQTSSGFTFAPTAPNPKALPSFTATAGTGQQQANTPAVPTQTQLPGTPSMISTTPSVFPAPSQAVDSTAPTPPATQPSTVFAPQAASNSPFGFKGTSNDGAPSTLFPTAPLPQPSISTNAPSQSAPPPPRDLMGDFSKWFVMGDGGLLEEFTAHYLQELVEGAFNQHLKEEAERRRREEDEQSWREARAHMRNRLQLKYFYRWREAARKLAQRRILREGKERMRLYREQEQRARKKNKEDEEMLRNHERIEAKRRIQADGSRLKQLALNASRVGRSQQQVEEELLASGVFSGARDERAAVRRAIKEAGSNGNWGSPQPGKTFGYGSESGFKLERAPSTASRRRDAGSLRDSLAGSPESTGSREGGKTRALREMFGLGGPRGSFSSAGGSSVHSSMVTKFRHSLNGIGVNGGNSMIKRASNFSTPRKRSIEPSPATEGRDAKQPRRSMLGMSMANTSLPIISLRQGTSTNSPKPEGFKTSHWDLRARGLVPMPDGQWLPEAIATAIKEGKLKPPSPPTCQNSYSPAIRPSTEHAIMSDDDESMGMGSTYDNGDDVEVDDSASMTSWRLRVARLTGSTNLVQQHLQTPKQPPADYSTSSRLATLKARMGYGSPTGASGTGSPAVRPSPTPSAASATARPFSRREASWSAILDRKRKRDLANDETAAAAIEASPAAQGQGQGRGRSENSPPMAKKAYYAASAISKGSTAALSTREETSAAVEETRRMLRELRETMDKLDSDKGMWREEVGGGGKT</sequence>
<comment type="caution">
    <text evidence="4">The sequence shown here is derived from an EMBL/GenBank/DDBJ whole genome shotgun (WGS) entry which is preliminary data.</text>
</comment>
<organism evidence="4 5">
    <name type="scientific">Neurospora intermedia</name>
    <dbReference type="NCBI Taxonomy" id="5142"/>
    <lineage>
        <taxon>Eukaryota</taxon>
        <taxon>Fungi</taxon>
        <taxon>Dikarya</taxon>
        <taxon>Ascomycota</taxon>
        <taxon>Pezizomycotina</taxon>
        <taxon>Sordariomycetes</taxon>
        <taxon>Sordariomycetidae</taxon>
        <taxon>Sordariales</taxon>
        <taxon>Sordariaceae</taxon>
        <taxon>Neurospora</taxon>
    </lineage>
</organism>
<feature type="domain" description="SAC3/GANP/THP3 conserved" evidence="3">
    <location>
        <begin position="289"/>
        <end position="607"/>
    </location>
</feature>
<proteinExistence type="predicted"/>
<feature type="compositionally biased region" description="Polar residues" evidence="2">
    <location>
        <begin position="1005"/>
        <end position="1014"/>
    </location>
</feature>
<feature type="compositionally biased region" description="Low complexity" evidence="2">
    <location>
        <begin position="1581"/>
        <end position="1593"/>
    </location>
</feature>
<feature type="coiled-coil region" evidence="1">
    <location>
        <begin position="1107"/>
        <end position="1141"/>
    </location>
</feature>
<feature type="compositionally biased region" description="Polar residues" evidence="2">
    <location>
        <begin position="872"/>
        <end position="884"/>
    </location>
</feature>
<feature type="compositionally biased region" description="Low complexity" evidence="2">
    <location>
        <begin position="885"/>
        <end position="896"/>
    </location>
</feature>
<dbReference type="Pfam" id="PF03399">
    <property type="entry name" value="SAC3_GANP"/>
    <property type="match status" value="1"/>
</dbReference>
<dbReference type="InterPro" id="IPR005062">
    <property type="entry name" value="SAC3/GANP/THP3_conserved"/>
</dbReference>
<feature type="region of interest" description="Disordered" evidence="2">
    <location>
        <begin position="1"/>
        <end position="201"/>
    </location>
</feature>
<feature type="region of interest" description="Disordered" evidence="2">
    <location>
        <begin position="1308"/>
        <end position="1337"/>
    </location>
</feature>
<reference evidence="4 5" key="1">
    <citation type="submission" date="2023-09" db="EMBL/GenBank/DDBJ databases">
        <title>Multi-omics analysis of a traditional fermented food reveals byproduct-associated fungal strains for waste-to-food upcycling.</title>
        <authorList>
            <consortium name="Lawrence Berkeley National Laboratory"/>
            <person name="Rekdal V.M."/>
            <person name="Villalobos-Escobedo J.M."/>
            <person name="Rodriguez-Valeron N."/>
            <person name="Garcia M.O."/>
            <person name="Vasquez D.P."/>
            <person name="Damayanti I."/>
            <person name="Sorensen P.M."/>
            <person name="Baidoo E.E."/>
            <person name="De Carvalho A.C."/>
            <person name="Riley R."/>
            <person name="Lipzen A."/>
            <person name="He G."/>
            <person name="Yan M."/>
            <person name="Haridas S."/>
            <person name="Daum C."/>
            <person name="Yoshinaga Y."/>
            <person name="Ng V."/>
            <person name="Grigoriev I.V."/>
            <person name="Munk R."/>
            <person name="Nuraida L."/>
            <person name="Wijaya C.H."/>
            <person name="Morales P.-C."/>
            <person name="Keasling J.D."/>
        </authorList>
    </citation>
    <scope>NUCLEOTIDE SEQUENCE [LARGE SCALE GENOMIC DNA]</scope>
    <source>
        <strain evidence="4 5">FGSC 2613</strain>
    </source>
</reference>
<feature type="compositionally biased region" description="Basic and acidic residues" evidence="2">
    <location>
        <begin position="1601"/>
        <end position="1637"/>
    </location>
</feature>
<dbReference type="PANTHER" id="PTHR12436">
    <property type="entry name" value="80 KDA MCM3-ASSOCIATED PROTEIN"/>
    <property type="match status" value="1"/>
</dbReference>
<feature type="region of interest" description="Disordered" evidence="2">
    <location>
        <begin position="220"/>
        <end position="242"/>
    </location>
</feature>
<feature type="compositionally biased region" description="Polar residues" evidence="2">
    <location>
        <begin position="26"/>
        <end position="46"/>
    </location>
</feature>
<dbReference type="InterPro" id="IPR045107">
    <property type="entry name" value="SAC3/GANP/THP3"/>
</dbReference>
<feature type="compositionally biased region" description="Polar residues" evidence="2">
    <location>
        <begin position="122"/>
        <end position="134"/>
    </location>
</feature>
<feature type="region of interest" description="Disordered" evidence="2">
    <location>
        <begin position="872"/>
        <end position="1020"/>
    </location>
</feature>
<feature type="compositionally biased region" description="Low complexity" evidence="2">
    <location>
        <begin position="831"/>
        <end position="844"/>
    </location>
</feature>
<dbReference type="PANTHER" id="PTHR12436:SF3">
    <property type="entry name" value="GERMINAL-CENTER ASSOCIATED NUCLEAR PROTEIN"/>
    <property type="match status" value="1"/>
</dbReference>
<feature type="compositionally biased region" description="Low complexity" evidence="2">
    <location>
        <begin position="50"/>
        <end position="72"/>
    </location>
</feature>
<feature type="compositionally biased region" description="Polar residues" evidence="2">
    <location>
        <begin position="976"/>
        <end position="992"/>
    </location>
</feature>
<feature type="compositionally biased region" description="Low complexity" evidence="2">
    <location>
        <begin position="1500"/>
        <end position="1528"/>
    </location>
</feature>
<gene>
    <name evidence="4" type="ORF">QR685DRAFT_123501</name>
</gene>
<feature type="region of interest" description="Disordered" evidence="2">
    <location>
        <begin position="1497"/>
        <end position="1643"/>
    </location>
</feature>
<feature type="region of interest" description="Disordered" evidence="2">
    <location>
        <begin position="1199"/>
        <end position="1258"/>
    </location>
</feature>
<feature type="compositionally biased region" description="Polar residues" evidence="2">
    <location>
        <begin position="913"/>
        <end position="947"/>
    </location>
</feature>
<name>A0ABR3CZ29_NEUIN</name>
<feature type="compositionally biased region" description="Low complexity" evidence="2">
    <location>
        <begin position="1551"/>
        <end position="1566"/>
    </location>
</feature>
<dbReference type="Gene3D" id="1.25.40.990">
    <property type="match status" value="1"/>
</dbReference>
<evidence type="ECO:0000259" key="3">
    <source>
        <dbReference type="Pfam" id="PF03399"/>
    </source>
</evidence>
<feature type="compositionally biased region" description="Polar residues" evidence="2">
    <location>
        <begin position="748"/>
        <end position="764"/>
    </location>
</feature>
<evidence type="ECO:0000256" key="2">
    <source>
        <dbReference type="SAM" id="MobiDB-lite"/>
    </source>
</evidence>